<protein>
    <recommendedName>
        <fullName evidence="6">RING-type domain-containing protein</fullName>
    </recommendedName>
</protein>
<proteinExistence type="predicted"/>
<evidence type="ECO:0000256" key="3">
    <source>
        <dbReference type="ARBA" id="ARBA00022833"/>
    </source>
</evidence>
<accession>A0A067TRA8</accession>
<evidence type="ECO:0000256" key="4">
    <source>
        <dbReference type="PROSITE-ProRule" id="PRU00175"/>
    </source>
</evidence>
<feature type="compositionally biased region" description="Low complexity" evidence="5">
    <location>
        <begin position="319"/>
        <end position="328"/>
    </location>
</feature>
<dbReference type="STRING" id="685588.A0A067TRA8"/>
<feature type="compositionally biased region" description="Gly residues" evidence="5">
    <location>
        <begin position="110"/>
        <end position="120"/>
    </location>
</feature>
<dbReference type="PROSITE" id="PS50089">
    <property type="entry name" value="ZF_RING_2"/>
    <property type="match status" value="1"/>
</dbReference>
<keyword evidence="2 4" id="KW-0863">Zinc-finger</keyword>
<dbReference type="GO" id="GO:0005634">
    <property type="term" value="C:nucleus"/>
    <property type="evidence" value="ECO:0007669"/>
    <property type="project" value="TreeGrafter"/>
</dbReference>
<evidence type="ECO:0000256" key="5">
    <source>
        <dbReference type="SAM" id="MobiDB-lite"/>
    </source>
</evidence>
<dbReference type="AlphaFoldDB" id="A0A067TRA8"/>
<dbReference type="GO" id="GO:0008270">
    <property type="term" value="F:zinc ion binding"/>
    <property type="evidence" value="ECO:0007669"/>
    <property type="project" value="UniProtKB-KW"/>
</dbReference>
<dbReference type="SUPFAM" id="SSF57850">
    <property type="entry name" value="RING/U-box"/>
    <property type="match status" value="1"/>
</dbReference>
<dbReference type="GO" id="GO:0061630">
    <property type="term" value="F:ubiquitin protein ligase activity"/>
    <property type="evidence" value="ECO:0007669"/>
    <property type="project" value="TreeGrafter"/>
</dbReference>
<name>A0A067TRA8_GALM3</name>
<feature type="compositionally biased region" description="Low complexity" evidence="5">
    <location>
        <begin position="393"/>
        <end position="409"/>
    </location>
</feature>
<evidence type="ECO:0000313" key="7">
    <source>
        <dbReference type="EMBL" id="KDR85731.1"/>
    </source>
</evidence>
<reference evidence="8" key="1">
    <citation type="journal article" date="2014" name="Proc. Natl. Acad. Sci. U.S.A.">
        <title>Extensive sampling of basidiomycete genomes demonstrates inadequacy of the white-rot/brown-rot paradigm for wood decay fungi.</title>
        <authorList>
            <person name="Riley R."/>
            <person name="Salamov A.A."/>
            <person name="Brown D.W."/>
            <person name="Nagy L.G."/>
            <person name="Floudas D."/>
            <person name="Held B.W."/>
            <person name="Levasseur A."/>
            <person name="Lombard V."/>
            <person name="Morin E."/>
            <person name="Otillar R."/>
            <person name="Lindquist E.A."/>
            <person name="Sun H."/>
            <person name="LaButti K.M."/>
            <person name="Schmutz J."/>
            <person name="Jabbour D."/>
            <person name="Luo H."/>
            <person name="Baker S.E."/>
            <person name="Pisabarro A.G."/>
            <person name="Walton J.D."/>
            <person name="Blanchette R.A."/>
            <person name="Henrissat B."/>
            <person name="Martin F."/>
            <person name="Cullen D."/>
            <person name="Hibbett D.S."/>
            <person name="Grigoriev I.V."/>
        </authorList>
    </citation>
    <scope>NUCLEOTIDE SEQUENCE [LARGE SCALE GENOMIC DNA]</scope>
    <source>
        <strain evidence="8">CBS 339.88</strain>
    </source>
</reference>
<dbReference type="PANTHER" id="PTHR45931">
    <property type="entry name" value="SI:CH211-59O9.10"/>
    <property type="match status" value="1"/>
</dbReference>
<dbReference type="InterPro" id="IPR001841">
    <property type="entry name" value="Znf_RING"/>
</dbReference>
<gene>
    <name evidence="7" type="ORF">GALMADRAFT_234790</name>
</gene>
<dbReference type="EMBL" id="KL142367">
    <property type="protein sequence ID" value="KDR85731.1"/>
    <property type="molecule type" value="Genomic_DNA"/>
</dbReference>
<evidence type="ECO:0000256" key="2">
    <source>
        <dbReference type="ARBA" id="ARBA00022771"/>
    </source>
</evidence>
<evidence type="ECO:0000313" key="8">
    <source>
        <dbReference type="Proteomes" id="UP000027222"/>
    </source>
</evidence>
<organism evidence="7 8">
    <name type="scientific">Galerina marginata (strain CBS 339.88)</name>
    <dbReference type="NCBI Taxonomy" id="685588"/>
    <lineage>
        <taxon>Eukaryota</taxon>
        <taxon>Fungi</taxon>
        <taxon>Dikarya</taxon>
        <taxon>Basidiomycota</taxon>
        <taxon>Agaricomycotina</taxon>
        <taxon>Agaricomycetes</taxon>
        <taxon>Agaricomycetidae</taxon>
        <taxon>Agaricales</taxon>
        <taxon>Agaricineae</taxon>
        <taxon>Strophariaceae</taxon>
        <taxon>Galerina</taxon>
    </lineage>
</organism>
<dbReference type="SMART" id="SM00184">
    <property type="entry name" value="RING"/>
    <property type="match status" value="1"/>
</dbReference>
<keyword evidence="1" id="KW-0479">Metal-binding</keyword>
<dbReference type="Pfam" id="PF13639">
    <property type="entry name" value="zf-RING_2"/>
    <property type="match status" value="1"/>
</dbReference>
<dbReference type="Proteomes" id="UP000027222">
    <property type="component" value="Unassembled WGS sequence"/>
</dbReference>
<dbReference type="HOGENOM" id="CLU_049060_0_0_1"/>
<feature type="domain" description="RING-type" evidence="6">
    <location>
        <begin position="238"/>
        <end position="285"/>
    </location>
</feature>
<dbReference type="OrthoDB" id="8062037at2759"/>
<dbReference type="Gene3D" id="3.30.40.10">
    <property type="entry name" value="Zinc/RING finger domain, C3HC4 (zinc finger)"/>
    <property type="match status" value="1"/>
</dbReference>
<feature type="compositionally biased region" description="Polar residues" evidence="5">
    <location>
        <begin position="372"/>
        <end position="386"/>
    </location>
</feature>
<feature type="region of interest" description="Disordered" evidence="5">
    <location>
        <begin position="103"/>
        <end position="124"/>
    </location>
</feature>
<dbReference type="InterPro" id="IPR013083">
    <property type="entry name" value="Znf_RING/FYVE/PHD"/>
</dbReference>
<sequence>MSAREPLWFCHECHAEMRPLMVPDPVCASCHGSFVEKMENPSDDPREFAHDLGDLDGPEAGMPQGADALLFTLQSIMDRGIARNAQRTNGGPAAVTFEVRGPSGTRTVRLGGGNMSGGSGTRLESPGPVPNMSTFLGSQPQGFGGQPGGRDRPDISGPLMAQYLMSLLGGQQDLGLFGGPENGRMGDYVFNQEALDQIITQIMDNSNAHRPVPATEEIIKNLPREVLMVGSATLEQDCAVCKDQFKLETEDPDEQIVVTLPCKHPFHEPCITPWLKSSGTCPVCRHALVPQPDHHPPPTRGPEVDSGGDGRQMPPNPGSGPSNLPRSGGNRGPEPGGLFQSIFGNLTGHLGHHTQHSRESSSSGNRSGARSPTGSNSHARPQSPQSPHRRSNSDPASGRSSSSPPSNGRQGHSGGNNNVPGSWSEDLD</sequence>
<dbReference type="InterPro" id="IPR051834">
    <property type="entry name" value="RING_finger_E3_ligase"/>
</dbReference>
<dbReference type="PANTHER" id="PTHR45931:SF3">
    <property type="entry name" value="RING ZINC FINGER-CONTAINING PROTEIN"/>
    <property type="match status" value="1"/>
</dbReference>
<evidence type="ECO:0000256" key="1">
    <source>
        <dbReference type="ARBA" id="ARBA00022723"/>
    </source>
</evidence>
<keyword evidence="8" id="KW-1185">Reference proteome</keyword>
<dbReference type="CDD" id="cd16454">
    <property type="entry name" value="RING-H2_PA-TM-RING"/>
    <property type="match status" value="1"/>
</dbReference>
<feature type="compositionally biased region" description="Low complexity" evidence="5">
    <location>
        <begin position="360"/>
        <end position="371"/>
    </location>
</feature>
<evidence type="ECO:0000259" key="6">
    <source>
        <dbReference type="PROSITE" id="PS50089"/>
    </source>
</evidence>
<dbReference type="GO" id="GO:0006511">
    <property type="term" value="P:ubiquitin-dependent protein catabolic process"/>
    <property type="evidence" value="ECO:0007669"/>
    <property type="project" value="TreeGrafter"/>
</dbReference>
<feature type="region of interest" description="Disordered" evidence="5">
    <location>
        <begin position="288"/>
        <end position="428"/>
    </location>
</feature>
<keyword evidence="3" id="KW-0862">Zinc</keyword>